<dbReference type="EMBL" id="CAADEY010000042">
    <property type="protein sequence ID" value="VFJ54212.1"/>
    <property type="molecule type" value="Genomic_DNA"/>
</dbReference>
<evidence type="ECO:0008006" key="3">
    <source>
        <dbReference type="Google" id="ProtNLM"/>
    </source>
</evidence>
<evidence type="ECO:0000313" key="2">
    <source>
        <dbReference type="EMBL" id="VFJ54212.1"/>
    </source>
</evidence>
<dbReference type="AlphaFoldDB" id="A0A450SKY2"/>
<gene>
    <name evidence="2" type="ORF">BECKDK2373C_GA0170839_104223</name>
</gene>
<feature type="transmembrane region" description="Helical" evidence="1">
    <location>
        <begin position="48"/>
        <end position="70"/>
    </location>
</feature>
<keyword evidence="1" id="KW-1133">Transmembrane helix</keyword>
<organism evidence="2">
    <name type="scientific">Candidatus Kentrum sp. DK</name>
    <dbReference type="NCBI Taxonomy" id="2126562"/>
    <lineage>
        <taxon>Bacteria</taxon>
        <taxon>Pseudomonadati</taxon>
        <taxon>Pseudomonadota</taxon>
        <taxon>Gammaproteobacteria</taxon>
        <taxon>Candidatus Kentrum</taxon>
    </lineage>
</organism>
<keyword evidence="1" id="KW-0472">Membrane</keyword>
<proteinExistence type="predicted"/>
<sequence length="77" mass="8372">MNRLRTIPWSVLIVAALLLGLAPFAPQPHLVEKLGMLAAGELSRPLDIFDLFLHGAPVVLLMLKAGMVLFGKKEVGR</sequence>
<accession>A0A450SKY2</accession>
<evidence type="ECO:0000256" key="1">
    <source>
        <dbReference type="SAM" id="Phobius"/>
    </source>
</evidence>
<protein>
    <recommendedName>
        <fullName evidence="3">RND transporter</fullName>
    </recommendedName>
</protein>
<keyword evidence="1" id="KW-0812">Transmembrane</keyword>
<reference evidence="2" key="1">
    <citation type="submission" date="2019-02" db="EMBL/GenBank/DDBJ databases">
        <authorList>
            <person name="Gruber-Vodicka R. H."/>
            <person name="Seah K. B. B."/>
        </authorList>
    </citation>
    <scope>NUCLEOTIDE SEQUENCE</scope>
    <source>
        <strain evidence="2">BECK_DK161</strain>
    </source>
</reference>
<name>A0A450SKY2_9GAMM</name>